<dbReference type="Proteomes" id="UP001299409">
    <property type="component" value="Unassembled WGS sequence"/>
</dbReference>
<sequence length="82" mass="9572">MRSFNNILSDVHAGKEVDNQELKMALLLAENQLTLSNIDIGKCLDSHYDRKRLEDEICKNRNQRNLHKQIEIKKALEVNKII</sequence>
<proteinExistence type="predicted"/>
<organism evidence="2">
    <name type="scientific">Intestinibacter bartlettii</name>
    <dbReference type="NCBI Taxonomy" id="261299"/>
    <lineage>
        <taxon>Bacteria</taxon>
        <taxon>Bacillati</taxon>
        <taxon>Bacillota</taxon>
        <taxon>Clostridia</taxon>
        <taxon>Peptostreptococcales</taxon>
        <taxon>Peptostreptococcaceae</taxon>
        <taxon>Intestinibacter</taxon>
    </lineage>
</organism>
<keyword evidence="3" id="KW-1185">Reference proteome</keyword>
<accession>A0A6N3DYH4</accession>
<evidence type="ECO:0000313" key="3">
    <source>
        <dbReference type="Proteomes" id="UP001299409"/>
    </source>
</evidence>
<dbReference type="EMBL" id="JAJBMB010000004">
    <property type="protein sequence ID" value="MCB5445618.1"/>
    <property type="molecule type" value="Genomic_DNA"/>
</dbReference>
<dbReference type="AlphaFoldDB" id="A0A6N3DYH4"/>
<reference evidence="1 3" key="2">
    <citation type="submission" date="2021-10" db="EMBL/GenBank/DDBJ databases">
        <title>Collection of gut derived symbiotic bacterial strains cultured from healthy donors.</title>
        <authorList>
            <person name="Lin H."/>
            <person name="Littmann E."/>
            <person name="Claire K."/>
            <person name="Pamer E."/>
        </authorList>
    </citation>
    <scope>NUCLEOTIDE SEQUENCE [LARGE SCALE GENOMIC DNA]</scope>
    <source>
        <strain evidence="1 3">MSK.17.68</strain>
    </source>
</reference>
<name>A0A6N3DYH4_9FIRM</name>
<reference evidence="2" key="1">
    <citation type="submission" date="2019-11" db="EMBL/GenBank/DDBJ databases">
        <authorList>
            <person name="Feng L."/>
        </authorList>
    </citation>
    <scope>NUCLEOTIDE SEQUENCE</scope>
    <source>
        <strain evidence="2">IbartlettiiLFYP30</strain>
    </source>
</reference>
<protein>
    <submittedName>
        <fullName evidence="2">Uncharacterized protein</fullName>
    </submittedName>
</protein>
<evidence type="ECO:0000313" key="1">
    <source>
        <dbReference type="EMBL" id="MCB5445618.1"/>
    </source>
</evidence>
<gene>
    <name evidence="2" type="ORF">IBLFYP30_02374</name>
    <name evidence="1" type="ORF">LIP50_05295</name>
</gene>
<evidence type="ECO:0000313" key="2">
    <source>
        <dbReference type="EMBL" id="VYU32935.1"/>
    </source>
</evidence>
<dbReference type="EMBL" id="CACRUE010000033">
    <property type="protein sequence ID" value="VYU32935.1"/>
    <property type="molecule type" value="Genomic_DNA"/>
</dbReference>
<dbReference type="RefSeq" id="WP_022071132.1">
    <property type="nucleotide sequence ID" value="NZ_BAABXU010000001.1"/>
</dbReference>